<evidence type="ECO:0000313" key="3">
    <source>
        <dbReference type="EMBL" id="TLM94064.1"/>
    </source>
</evidence>
<keyword evidence="4" id="KW-1185">Reference proteome</keyword>
<keyword evidence="1" id="KW-0732">Signal</keyword>
<dbReference type="Proteomes" id="UP000305517">
    <property type="component" value="Unassembled WGS sequence"/>
</dbReference>
<dbReference type="OrthoDB" id="887087at2"/>
<gene>
    <name evidence="3" type="ORF">FDY95_08540</name>
</gene>
<comment type="caution">
    <text evidence="3">The sequence shown here is derived from an EMBL/GenBank/DDBJ whole genome shotgun (WGS) entry which is preliminary data.</text>
</comment>
<dbReference type="EMBL" id="VAJM01000003">
    <property type="protein sequence ID" value="TLM94064.1"/>
    <property type="molecule type" value="Genomic_DNA"/>
</dbReference>
<dbReference type="InterPro" id="IPR046478">
    <property type="entry name" value="DUF6799"/>
</dbReference>
<name>A0A5R8WS89_9BACT</name>
<evidence type="ECO:0000313" key="4">
    <source>
        <dbReference type="Proteomes" id="UP000305517"/>
    </source>
</evidence>
<dbReference type="AlphaFoldDB" id="A0A5R8WS89"/>
<feature type="domain" description="DUF6799" evidence="2">
    <location>
        <begin position="27"/>
        <end position="86"/>
    </location>
</feature>
<organism evidence="3 4">
    <name type="scientific">Hymenobacter jeollabukensis</name>
    <dbReference type="NCBI Taxonomy" id="2025313"/>
    <lineage>
        <taxon>Bacteria</taxon>
        <taxon>Pseudomonadati</taxon>
        <taxon>Bacteroidota</taxon>
        <taxon>Cytophagia</taxon>
        <taxon>Cytophagales</taxon>
        <taxon>Hymenobacteraceae</taxon>
        <taxon>Hymenobacter</taxon>
    </lineage>
</organism>
<sequence>MPAFLSCLLTALLLSLSLSSVQAQADDGFLRRNGSTYLLRHGQLRPLTQEVHLPNGRTVTPEGFVLRPDGGRTQLAEGQGCDLRGNPVASQQQANGSWALAAPAASPAIRAAYAVPTRRVPPGQLKKWWKQFGKKHGRKHGD</sequence>
<accession>A0A5R8WS89</accession>
<feature type="chain" id="PRO_5024335263" description="DUF6799 domain-containing protein" evidence="1">
    <location>
        <begin position="26"/>
        <end position="142"/>
    </location>
</feature>
<dbReference type="Pfam" id="PF20606">
    <property type="entry name" value="DUF6799"/>
    <property type="match status" value="1"/>
</dbReference>
<dbReference type="RefSeq" id="WP_138076714.1">
    <property type="nucleotide sequence ID" value="NZ_VAJM01000003.1"/>
</dbReference>
<evidence type="ECO:0000256" key="1">
    <source>
        <dbReference type="SAM" id="SignalP"/>
    </source>
</evidence>
<evidence type="ECO:0000259" key="2">
    <source>
        <dbReference type="Pfam" id="PF20606"/>
    </source>
</evidence>
<reference evidence="3 4" key="1">
    <citation type="submission" date="2019-05" db="EMBL/GenBank/DDBJ databases">
        <title>Hymenobacter edaphi sp. nov., isolated from abandoned arsenic-contaminated farmland soil.</title>
        <authorList>
            <person name="Nie L."/>
        </authorList>
    </citation>
    <scope>NUCLEOTIDE SEQUENCE [LARGE SCALE GENOMIC DNA]</scope>
    <source>
        <strain evidence="3 4">1-3-3-8</strain>
    </source>
</reference>
<protein>
    <recommendedName>
        <fullName evidence="2">DUF6799 domain-containing protein</fullName>
    </recommendedName>
</protein>
<feature type="signal peptide" evidence="1">
    <location>
        <begin position="1"/>
        <end position="25"/>
    </location>
</feature>
<proteinExistence type="predicted"/>